<sequence length="428" mass="50049">MYRAIPKRLWERPLDMNLRSTSEGELQIPFSHFVLSAIPTESSSRGFPGFLRLPAELQLRIISFCDNQTLFQLMHTSSYMRSEAKKLFFSKSNTWYCVDADWISRGCFPGDARHDMEFLPMVEQLEVQFRRMDADYWLWKYHITGDTVTEFEYEFEEEDRAVERLEQCFKDFWQRLHASFPRVVRVMIQCNDFLRPFGSLPPEVFKKLARSCHHHTEVSFSLIKTSEDRCDQAERSIWQKRSDATTSNVREWEEQINDPESRVMLPVKAFRGPLGAYEYMIHKRVQYLQLGHTIMVVLITAVEREHFCGQLSRFQCPAPYCSAWFNLPGEFTTHVISCSEHREYIVPPEHCKSLFAEANARLETLKTDEDKAYKAFGRLWGQIDTERRIATEAAAVQQIASDPLYASKEPGYDSYIMDKALDALDSLV</sequence>
<accession>A0ACC2IN55</accession>
<evidence type="ECO:0000313" key="2">
    <source>
        <dbReference type="Proteomes" id="UP001153331"/>
    </source>
</evidence>
<reference evidence="1" key="1">
    <citation type="submission" date="2022-11" db="EMBL/GenBank/DDBJ databases">
        <title>Genome Sequence of Boeremia exigua.</title>
        <authorList>
            <person name="Buettner E."/>
        </authorList>
    </citation>
    <scope>NUCLEOTIDE SEQUENCE</scope>
    <source>
        <strain evidence="1">CU02</strain>
    </source>
</reference>
<gene>
    <name evidence="1" type="ORF">OPT61_g2022</name>
</gene>
<name>A0ACC2IN55_9PLEO</name>
<organism evidence="1 2">
    <name type="scientific">Boeremia exigua</name>
    <dbReference type="NCBI Taxonomy" id="749465"/>
    <lineage>
        <taxon>Eukaryota</taxon>
        <taxon>Fungi</taxon>
        <taxon>Dikarya</taxon>
        <taxon>Ascomycota</taxon>
        <taxon>Pezizomycotina</taxon>
        <taxon>Dothideomycetes</taxon>
        <taxon>Pleosporomycetidae</taxon>
        <taxon>Pleosporales</taxon>
        <taxon>Pleosporineae</taxon>
        <taxon>Didymellaceae</taxon>
        <taxon>Boeremia</taxon>
    </lineage>
</organism>
<proteinExistence type="predicted"/>
<dbReference type="EMBL" id="JAPHNI010000088">
    <property type="protein sequence ID" value="KAJ8116573.1"/>
    <property type="molecule type" value="Genomic_DNA"/>
</dbReference>
<keyword evidence="2" id="KW-1185">Reference proteome</keyword>
<evidence type="ECO:0000313" key="1">
    <source>
        <dbReference type="EMBL" id="KAJ8116573.1"/>
    </source>
</evidence>
<protein>
    <submittedName>
        <fullName evidence="1">Uncharacterized protein</fullName>
    </submittedName>
</protein>
<dbReference type="Proteomes" id="UP001153331">
    <property type="component" value="Unassembled WGS sequence"/>
</dbReference>
<comment type="caution">
    <text evidence="1">The sequence shown here is derived from an EMBL/GenBank/DDBJ whole genome shotgun (WGS) entry which is preliminary data.</text>
</comment>